<comment type="caution">
    <text evidence="2">The sequence shown here is derived from an EMBL/GenBank/DDBJ whole genome shotgun (WGS) entry which is preliminary data.</text>
</comment>
<proteinExistence type="predicted"/>
<gene>
    <name evidence="2" type="ORF">TCAL_11700</name>
</gene>
<reference evidence="2 3" key="1">
    <citation type="journal article" date="2018" name="Nat. Ecol. Evol.">
        <title>Genomic signatures of mitonuclear coevolution across populations of Tigriopus californicus.</title>
        <authorList>
            <person name="Barreto F.S."/>
            <person name="Watson E.T."/>
            <person name="Lima T.G."/>
            <person name="Willett C.S."/>
            <person name="Edmands S."/>
            <person name="Li W."/>
            <person name="Burton R.S."/>
        </authorList>
    </citation>
    <scope>NUCLEOTIDE SEQUENCE [LARGE SCALE GENOMIC DNA]</scope>
    <source>
        <strain evidence="2 3">San Diego</strain>
    </source>
</reference>
<accession>A0A553PN47</accession>
<evidence type="ECO:0000313" key="2">
    <source>
        <dbReference type="EMBL" id="TRY79096.1"/>
    </source>
</evidence>
<dbReference type="AlphaFoldDB" id="A0A553PN47"/>
<evidence type="ECO:0000256" key="1">
    <source>
        <dbReference type="SAM" id="MobiDB-lite"/>
    </source>
</evidence>
<name>A0A553PN47_TIGCA</name>
<feature type="region of interest" description="Disordered" evidence="1">
    <location>
        <begin position="1"/>
        <end position="34"/>
    </location>
</feature>
<dbReference type="Proteomes" id="UP000318571">
    <property type="component" value="Chromosome 6"/>
</dbReference>
<sequence length="34" mass="3658">MAGEGNSPQLPSPPPPLLEDQSELLPNLMTQTVR</sequence>
<protein>
    <submittedName>
        <fullName evidence="2">Uncharacterized protein</fullName>
    </submittedName>
</protein>
<evidence type="ECO:0000313" key="3">
    <source>
        <dbReference type="Proteomes" id="UP000318571"/>
    </source>
</evidence>
<keyword evidence="3" id="KW-1185">Reference proteome</keyword>
<dbReference type="EMBL" id="VCGU01000002">
    <property type="protein sequence ID" value="TRY79096.1"/>
    <property type="molecule type" value="Genomic_DNA"/>
</dbReference>
<organism evidence="2 3">
    <name type="scientific">Tigriopus californicus</name>
    <name type="common">Marine copepod</name>
    <dbReference type="NCBI Taxonomy" id="6832"/>
    <lineage>
        <taxon>Eukaryota</taxon>
        <taxon>Metazoa</taxon>
        <taxon>Ecdysozoa</taxon>
        <taxon>Arthropoda</taxon>
        <taxon>Crustacea</taxon>
        <taxon>Multicrustacea</taxon>
        <taxon>Hexanauplia</taxon>
        <taxon>Copepoda</taxon>
        <taxon>Harpacticoida</taxon>
        <taxon>Harpacticidae</taxon>
        <taxon>Tigriopus</taxon>
    </lineage>
</organism>